<dbReference type="SUPFAM" id="SSF47413">
    <property type="entry name" value="lambda repressor-like DNA-binding domains"/>
    <property type="match status" value="1"/>
</dbReference>
<sequence>MPICNIKIKAEKPSYLVLPSEHDKSLGAELKRRHLVLEWTQQETANYFGVLKDFYQNWEWNQYIPHIRNRKKVVEYLGYNYWDNGTTSLSNLILLYRIEHDLTIREFTLKLNVSTRFIERVKNIEKNVSSEMKNVIIECLTN</sequence>
<protein>
    <submittedName>
        <fullName evidence="1">Uncharacterized protein</fullName>
    </submittedName>
</protein>
<reference evidence="1 2" key="1">
    <citation type="journal article" date="2013" name="Int. J. Syst. Evol. Microbiol.">
        <title>Kordia antarctica sp. nov., isolated from Antarctic seawater.</title>
        <authorList>
            <person name="Baek K."/>
            <person name="Choi A."/>
            <person name="Kang I."/>
            <person name="Lee K."/>
            <person name="Cho J.C."/>
        </authorList>
    </citation>
    <scope>NUCLEOTIDE SEQUENCE [LARGE SCALE GENOMIC DNA]</scope>
    <source>
        <strain evidence="1 2">IMCC3317</strain>
    </source>
</reference>
<dbReference type="Gene3D" id="1.10.260.40">
    <property type="entry name" value="lambda repressor-like DNA-binding domains"/>
    <property type="match status" value="1"/>
</dbReference>
<evidence type="ECO:0000313" key="2">
    <source>
        <dbReference type="Proteomes" id="UP000464657"/>
    </source>
</evidence>
<dbReference type="GO" id="GO:0003677">
    <property type="term" value="F:DNA binding"/>
    <property type="evidence" value="ECO:0007669"/>
    <property type="project" value="InterPro"/>
</dbReference>
<organism evidence="1 2">
    <name type="scientific">Kordia antarctica</name>
    <dbReference type="NCBI Taxonomy" id="1218801"/>
    <lineage>
        <taxon>Bacteria</taxon>
        <taxon>Pseudomonadati</taxon>
        <taxon>Bacteroidota</taxon>
        <taxon>Flavobacteriia</taxon>
        <taxon>Flavobacteriales</taxon>
        <taxon>Flavobacteriaceae</taxon>
        <taxon>Kordia</taxon>
    </lineage>
</organism>
<dbReference type="Proteomes" id="UP000464657">
    <property type="component" value="Chromosome"/>
</dbReference>
<keyword evidence="2" id="KW-1185">Reference proteome</keyword>
<dbReference type="KEGG" id="kan:IMCC3317_07610"/>
<gene>
    <name evidence="1" type="ORF">IMCC3317_07610</name>
</gene>
<dbReference type="AlphaFoldDB" id="A0A7L4ZFM0"/>
<dbReference type="EMBL" id="CP019288">
    <property type="protein sequence ID" value="QHI35415.1"/>
    <property type="molecule type" value="Genomic_DNA"/>
</dbReference>
<dbReference type="RefSeq" id="WP_160128157.1">
    <property type="nucleotide sequence ID" value="NZ_CP019288.1"/>
</dbReference>
<name>A0A7L4ZFM0_9FLAO</name>
<accession>A0A7L4ZFM0</accession>
<proteinExistence type="predicted"/>
<dbReference type="OrthoDB" id="1435474at2"/>
<dbReference type="InterPro" id="IPR010982">
    <property type="entry name" value="Lambda_DNA-bd_dom_sf"/>
</dbReference>
<evidence type="ECO:0000313" key="1">
    <source>
        <dbReference type="EMBL" id="QHI35415.1"/>
    </source>
</evidence>